<organism evidence="2">
    <name type="scientific">Oryza glumipatula</name>
    <dbReference type="NCBI Taxonomy" id="40148"/>
    <lineage>
        <taxon>Eukaryota</taxon>
        <taxon>Viridiplantae</taxon>
        <taxon>Streptophyta</taxon>
        <taxon>Embryophyta</taxon>
        <taxon>Tracheophyta</taxon>
        <taxon>Spermatophyta</taxon>
        <taxon>Magnoliopsida</taxon>
        <taxon>Liliopsida</taxon>
        <taxon>Poales</taxon>
        <taxon>Poaceae</taxon>
        <taxon>BOP clade</taxon>
        <taxon>Oryzoideae</taxon>
        <taxon>Oryzeae</taxon>
        <taxon>Oryzinae</taxon>
        <taxon>Oryza</taxon>
    </lineage>
</organism>
<sequence>MATVLLLPSCHTSGDAEGNPRHGRRPPRRKRFRRRLSSAGRARVLRWATPVCSQEPSTQICSLHGLTEATAQSWAKDYIGGGRRIEMPVAGVDEESTQSARIGDGFDGAMVERREGEREKVHGSWLSNKKAGEERRQPGWCWLWGKLSESGPRLLDN</sequence>
<protein>
    <submittedName>
        <fullName evidence="2">Uncharacterized protein</fullName>
    </submittedName>
</protein>
<evidence type="ECO:0000313" key="3">
    <source>
        <dbReference type="Proteomes" id="UP000026961"/>
    </source>
</evidence>
<reference evidence="2" key="1">
    <citation type="submission" date="2015-04" db="UniProtKB">
        <authorList>
            <consortium name="EnsemblPlants"/>
        </authorList>
    </citation>
    <scope>IDENTIFICATION</scope>
</reference>
<dbReference type="Proteomes" id="UP000026961">
    <property type="component" value="Chromosome 10"/>
</dbReference>
<reference evidence="2" key="2">
    <citation type="submission" date="2018-05" db="EMBL/GenBank/DDBJ databases">
        <title>OgluRS3 (Oryza glumaepatula Reference Sequence Version 3).</title>
        <authorList>
            <person name="Zhang J."/>
            <person name="Kudrna D."/>
            <person name="Lee S."/>
            <person name="Talag J."/>
            <person name="Welchert J."/>
            <person name="Wing R.A."/>
        </authorList>
    </citation>
    <scope>NUCLEOTIDE SEQUENCE [LARGE SCALE GENOMIC DNA]</scope>
</reference>
<evidence type="ECO:0000313" key="2">
    <source>
        <dbReference type="EnsemblPlants" id="OGLUM10G15060.1"/>
    </source>
</evidence>
<dbReference type="HOGENOM" id="CLU_141879_0_0_1"/>
<proteinExistence type="predicted"/>
<name>A0A0E0BCH7_9ORYZ</name>
<dbReference type="EnsemblPlants" id="OGLUM10G15060.1">
    <property type="protein sequence ID" value="OGLUM10G15060.1"/>
    <property type="gene ID" value="OGLUM10G15060"/>
</dbReference>
<feature type="region of interest" description="Disordered" evidence="1">
    <location>
        <begin position="7"/>
        <end position="37"/>
    </location>
</feature>
<keyword evidence="3" id="KW-1185">Reference proteome</keyword>
<evidence type="ECO:0000256" key="1">
    <source>
        <dbReference type="SAM" id="MobiDB-lite"/>
    </source>
</evidence>
<dbReference type="Gramene" id="OGLUM10G15060.1">
    <property type="protein sequence ID" value="OGLUM10G15060.1"/>
    <property type="gene ID" value="OGLUM10G15060"/>
</dbReference>
<feature type="compositionally biased region" description="Basic residues" evidence="1">
    <location>
        <begin position="21"/>
        <end position="36"/>
    </location>
</feature>
<dbReference type="AlphaFoldDB" id="A0A0E0BCH7"/>
<accession>A0A0E0BCH7</accession>